<evidence type="ECO:0000313" key="3">
    <source>
        <dbReference type="EMBL" id="HIT84917.1"/>
    </source>
</evidence>
<evidence type="ECO:0000313" key="4">
    <source>
        <dbReference type="Proteomes" id="UP000824165"/>
    </source>
</evidence>
<reference evidence="3" key="1">
    <citation type="submission" date="2020-10" db="EMBL/GenBank/DDBJ databases">
        <authorList>
            <person name="Gilroy R."/>
        </authorList>
    </citation>
    <scope>NUCLEOTIDE SEQUENCE</scope>
    <source>
        <strain evidence="3">CHK181-108</strain>
    </source>
</reference>
<keyword evidence="1" id="KW-1133">Transmembrane helix</keyword>
<feature type="signal peptide" evidence="2">
    <location>
        <begin position="1"/>
        <end position="23"/>
    </location>
</feature>
<feature type="transmembrane region" description="Helical" evidence="1">
    <location>
        <begin position="78"/>
        <end position="95"/>
    </location>
</feature>
<dbReference type="Proteomes" id="UP000824165">
    <property type="component" value="Unassembled WGS sequence"/>
</dbReference>
<protein>
    <submittedName>
        <fullName evidence="3">Stage III sporulation protein AE</fullName>
    </submittedName>
</protein>
<comment type="caution">
    <text evidence="3">The sequence shown here is derived from an EMBL/GenBank/DDBJ whole genome shotgun (WGS) entry which is preliminary data.</text>
</comment>
<accession>A0A9D1KQT4</accession>
<organism evidence="3 4">
    <name type="scientific">Candidatus Ornithomonoglobus intestinigallinarum</name>
    <dbReference type="NCBI Taxonomy" id="2840894"/>
    <lineage>
        <taxon>Bacteria</taxon>
        <taxon>Bacillati</taxon>
        <taxon>Bacillota</taxon>
        <taxon>Clostridia</taxon>
        <taxon>Candidatus Ornithomonoglobus</taxon>
    </lineage>
</organism>
<evidence type="ECO:0000256" key="1">
    <source>
        <dbReference type="SAM" id="Phobius"/>
    </source>
</evidence>
<dbReference type="EMBL" id="DVLU01000029">
    <property type="protein sequence ID" value="HIT84917.1"/>
    <property type="molecule type" value="Genomic_DNA"/>
</dbReference>
<feature type="chain" id="PRO_5039247367" evidence="2">
    <location>
        <begin position="24"/>
        <end position="363"/>
    </location>
</feature>
<keyword evidence="1" id="KW-0472">Membrane</keyword>
<feature type="transmembrane region" description="Helical" evidence="1">
    <location>
        <begin position="334"/>
        <end position="359"/>
    </location>
</feature>
<name>A0A9D1KQT4_9FIRM</name>
<reference evidence="3" key="2">
    <citation type="journal article" date="2021" name="PeerJ">
        <title>Extensive microbial diversity within the chicken gut microbiome revealed by metagenomics and culture.</title>
        <authorList>
            <person name="Gilroy R."/>
            <person name="Ravi A."/>
            <person name="Getino M."/>
            <person name="Pursley I."/>
            <person name="Horton D.L."/>
            <person name="Alikhan N.F."/>
            <person name="Baker D."/>
            <person name="Gharbi K."/>
            <person name="Hall N."/>
            <person name="Watson M."/>
            <person name="Adriaenssens E.M."/>
            <person name="Foster-Nyarko E."/>
            <person name="Jarju S."/>
            <person name="Secka A."/>
            <person name="Antonio M."/>
            <person name="Oren A."/>
            <person name="Chaudhuri R.R."/>
            <person name="La Ragione R."/>
            <person name="Hildebrand F."/>
            <person name="Pallen M.J."/>
        </authorList>
    </citation>
    <scope>NUCLEOTIDE SEQUENCE</scope>
    <source>
        <strain evidence="3">CHK181-108</strain>
    </source>
</reference>
<dbReference type="AlphaFoldDB" id="A0A9D1KQT4"/>
<evidence type="ECO:0000256" key="2">
    <source>
        <dbReference type="SAM" id="SignalP"/>
    </source>
</evidence>
<gene>
    <name evidence="3" type="ORF">IAA60_03310</name>
</gene>
<proteinExistence type="predicted"/>
<dbReference type="InterPro" id="IPR014194">
    <property type="entry name" value="Spore_III_AE"/>
</dbReference>
<sequence length="363" mass="37840">MKTALKIAAAVILLLFTAAAVYADAPADTEISPYLEGESLFNETVDTLMDGSLELSPASAANKFIGIFTAEARESGKLVLTLLLLSVTSAVVNVLSSSFGEKTSSEAAFFACFTIMSGLSLQCFMTALDYGAGVIETMTDFITKFSPAFMLMLAACGAPASAAAFRPVMSGAVYIISVLIENALIPLTTFGAVLGVAGNISDKVQISNFCRVVRSVTKWLMAAVITLFTGISAIYGFSAPALDAMSAKAVKFAVGSLVPVVGSFLSDTLETVISGTRLMKSSVGTAGLIVLISACVLPVIKIGIIQLVLRLAAAVAEPVTDPRISKMLWEVSEAVTSVFGIVIMTAVLFLINISLIMIFTSGT</sequence>
<feature type="transmembrane region" description="Helical" evidence="1">
    <location>
        <begin position="216"/>
        <end position="237"/>
    </location>
</feature>
<feature type="transmembrane region" description="Helical" evidence="1">
    <location>
        <begin position="107"/>
        <end position="128"/>
    </location>
</feature>
<keyword evidence="1" id="KW-0812">Transmembrane</keyword>
<feature type="transmembrane region" description="Helical" evidence="1">
    <location>
        <begin position="172"/>
        <end position="196"/>
    </location>
</feature>
<feature type="transmembrane region" description="Helical" evidence="1">
    <location>
        <begin position="286"/>
        <end position="313"/>
    </location>
</feature>
<keyword evidence="2" id="KW-0732">Signal</keyword>
<dbReference type="Pfam" id="PF09546">
    <property type="entry name" value="Spore_III_AE"/>
    <property type="match status" value="1"/>
</dbReference>
<feature type="transmembrane region" description="Helical" evidence="1">
    <location>
        <begin position="148"/>
        <end position="165"/>
    </location>
</feature>